<dbReference type="InterPro" id="IPR016024">
    <property type="entry name" value="ARM-type_fold"/>
</dbReference>
<dbReference type="PANTHER" id="PTHR12839:SF7">
    <property type="entry name" value="REGULATOR OF NONSENSE TRANSCRIPTS 2"/>
    <property type="match status" value="1"/>
</dbReference>
<feature type="region of interest" description="Disordered" evidence="3">
    <location>
        <begin position="402"/>
        <end position="482"/>
    </location>
</feature>
<dbReference type="FunFam" id="1.25.40.180:FF:000037">
    <property type="entry name" value="Nonsense-mediated mRNA decay factor (Upf2)"/>
    <property type="match status" value="1"/>
</dbReference>
<evidence type="ECO:0000256" key="1">
    <source>
        <dbReference type="ARBA" id="ARBA00004496"/>
    </source>
</evidence>
<dbReference type="AlphaFoldDB" id="A0A8H7Y451"/>
<protein>
    <recommendedName>
        <fullName evidence="4">MIF4G domain-containing protein</fullName>
    </recommendedName>
</protein>
<feature type="compositionally biased region" description="Acidic residues" evidence="3">
    <location>
        <begin position="931"/>
        <end position="940"/>
    </location>
</feature>
<evidence type="ECO:0000259" key="4">
    <source>
        <dbReference type="SMART" id="SM00543"/>
    </source>
</evidence>
<dbReference type="GO" id="GO:0005737">
    <property type="term" value="C:cytoplasm"/>
    <property type="evidence" value="ECO:0007669"/>
    <property type="project" value="UniProtKB-SubCell"/>
</dbReference>
<dbReference type="Gene3D" id="1.25.40.180">
    <property type="match status" value="3"/>
</dbReference>
<feature type="compositionally biased region" description="Acidic residues" evidence="3">
    <location>
        <begin position="405"/>
        <end position="414"/>
    </location>
</feature>
<feature type="region of interest" description="Disordered" evidence="3">
    <location>
        <begin position="1025"/>
        <end position="1052"/>
    </location>
</feature>
<dbReference type="Pfam" id="PF04050">
    <property type="entry name" value="Upf2"/>
    <property type="match status" value="1"/>
</dbReference>
<sequence length="1133" mass="129309">MESQATGVHGAQKLDEEKARHAKRVKLKQLNTTPIVQETARLDSSLKRHTALIKRIRQSMANENRDQIMKDIESLTLEKYVDELAGGVIEGLSRCKTEKDVWASVEIISALHRRFPKTFTPALVSHLSAAISAPSRASLAALAPEHREKEDSSRVARQRPIIRVCSELALVGIIKDAPDRSGAEWVMKAIKELLSNDPSLSSLPLLTTFLKAYSRPFLGIVPPAPSKQIGSDTEPGSLSNQVQEESYYGQFPALSKEEEGELVEQDIRDRFKRMCEGYFENVCKKLVIEHKRLQEQDKRNHEAYIRSGEIFEDRQQAYEKMTKNYEKLLTSCQSLSELLYLPLPSLPTASQKSDSILIGSNSTHLNGDAEEIMTTGGKWEDEEERRFFEDIQDLKDFVPSSVLGVEEDIEEDNKEMEQERVEREKEEVRKLEEELERLGDTENHTESDRTTYEESHEDDIPTPTPGTPKANSPPLSPQLAPQGPSQLLTALLVRLPDATNRALIDQAAIDFAFLNSKAARKRLTRFMTQVPKSRTDLLPHYSRLIATLNKYMPDIGADIVAFLDEEFRYLQRKKNVVKELAEVRLKNIIFLSNLTKFRVVPPHVILHMFKVCLDDFSGINVENIALLLEGCGRFLLRSPDTSERFSTMLELMRRKQNMQHFDQRQLLLLENAYYQCNPPERAPRQEKIRTPIELFIRHLIYDVLAKKTIDKVLKLLRKLDWDNDDVKRYLHKVFTKPWKIKYSNIGLLAMLTYDLQRYRPAFAIAVVDQVLEDVRRGLEQNVYSTNQRRLATMKYLGELYIYRLLSSGIIFDTLWSLVTFGHPDGRPLPNQAVPLDMPDDFFRVRLVCVLLDTCGMCFDRGTQKKKLDNFIIFLQYYIHCKEPLPMDVDFMLSDSLEAVRPKLEIAKTIEQAAIAVDEMFNSAYQTTVADDSGDDSDDEEGERRDDNGLDDEEQEEFGEPDSPVDERAPSPEQDIVLSASNSLQENLGPSEEADAEFAKELAKLVTDTSAESRKVDKKTALALWESAVLPPTSRKKRTDDRDEDHDEKEANEPTTMAFTVITKKGNKQQARQISVPAASALAVHTRSAQLQDKVEQQHLKRLVLDYEQREEAEELKALEARNRAGAIKIRYVG</sequence>
<dbReference type="Pfam" id="PF02854">
    <property type="entry name" value="MIF4G"/>
    <property type="match status" value="2"/>
</dbReference>
<dbReference type="InterPro" id="IPR003890">
    <property type="entry name" value="MIF4G-like_typ-3"/>
</dbReference>
<dbReference type="SUPFAM" id="SSF48371">
    <property type="entry name" value="ARM repeat"/>
    <property type="match status" value="2"/>
</dbReference>
<feature type="compositionally biased region" description="Basic and acidic residues" evidence="3">
    <location>
        <begin position="415"/>
        <end position="454"/>
    </location>
</feature>
<dbReference type="InterPro" id="IPR007193">
    <property type="entry name" value="Upf2/Nmd2_C"/>
</dbReference>
<evidence type="ECO:0000313" key="5">
    <source>
        <dbReference type="EMBL" id="KAG5172477.1"/>
    </source>
</evidence>
<feature type="domain" description="MIF4G" evidence="4">
    <location>
        <begin position="694"/>
        <end position="902"/>
    </location>
</feature>
<name>A0A8H7Y451_PSICU</name>
<proteinExistence type="predicted"/>
<evidence type="ECO:0000256" key="2">
    <source>
        <dbReference type="ARBA" id="ARBA00022490"/>
    </source>
</evidence>
<comment type="caution">
    <text evidence="5">The sequence shown here is derived from an EMBL/GenBank/DDBJ whole genome shotgun (WGS) entry which is preliminary data.</text>
</comment>
<dbReference type="SMART" id="SM00543">
    <property type="entry name" value="MIF4G"/>
    <property type="match status" value="2"/>
</dbReference>
<gene>
    <name evidence="5" type="ORF">JR316_001978</name>
</gene>
<dbReference type="InterPro" id="IPR039762">
    <property type="entry name" value="Nmd2/UPF2"/>
</dbReference>
<keyword evidence="2" id="KW-0963">Cytoplasm</keyword>
<reference evidence="5" key="1">
    <citation type="submission" date="2021-02" db="EMBL/GenBank/DDBJ databases">
        <title>Psilocybe cubensis genome.</title>
        <authorList>
            <person name="Mckernan K.J."/>
            <person name="Crawford S."/>
            <person name="Trippe A."/>
            <person name="Kane L.T."/>
            <person name="Mclaughlin S."/>
        </authorList>
    </citation>
    <scope>NUCLEOTIDE SEQUENCE [LARGE SCALE GENOMIC DNA]</scope>
    <source>
        <strain evidence="5">MGC-MH-2018</strain>
    </source>
</reference>
<accession>A0A8H7Y451</accession>
<evidence type="ECO:0000256" key="3">
    <source>
        <dbReference type="SAM" id="MobiDB-lite"/>
    </source>
</evidence>
<dbReference type="OrthoDB" id="27832at2759"/>
<feature type="compositionally biased region" description="Acidic residues" evidence="3">
    <location>
        <begin position="948"/>
        <end position="963"/>
    </location>
</feature>
<dbReference type="Gene3D" id="4.10.80.160">
    <property type="match status" value="1"/>
</dbReference>
<dbReference type="GO" id="GO:0000184">
    <property type="term" value="P:nuclear-transcribed mRNA catabolic process, nonsense-mediated decay"/>
    <property type="evidence" value="ECO:0007669"/>
    <property type="project" value="InterPro"/>
</dbReference>
<comment type="subcellular location">
    <subcellularLocation>
        <location evidence="1">Cytoplasm</location>
    </subcellularLocation>
</comment>
<feature type="domain" description="MIF4G" evidence="4">
    <location>
        <begin position="485"/>
        <end position="679"/>
    </location>
</feature>
<feature type="region of interest" description="Disordered" evidence="3">
    <location>
        <begin position="1"/>
        <end position="20"/>
    </location>
</feature>
<dbReference type="PANTHER" id="PTHR12839">
    <property type="entry name" value="NONSENSE-MEDIATED MRNA DECAY PROTEIN 2 UP-FRAMESHIFT SUPPRESSOR 2"/>
    <property type="match status" value="1"/>
</dbReference>
<dbReference type="GO" id="GO:0003723">
    <property type="term" value="F:RNA binding"/>
    <property type="evidence" value="ECO:0007669"/>
    <property type="project" value="InterPro"/>
</dbReference>
<feature type="region of interest" description="Disordered" evidence="3">
    <location>
        <begin position="927"/>
        <end position="969"/>
    </location>
</feature>
<dbReference type="GO" id="GO:0035145">
    <property type="term" value="C:exon-exon junction complex"/>
    <property type="evidence" value="ECO:0007669"/>
    <property type="project" value="TreeGrafter"/>
</dbReference>
<dbReference type="EMBL" id="JAFIQS010000002">
    <property type="protein sequence ID" value="KAG5172477.1"/>
    <property type="molecule type" value="Genomic_DNA"/>
</dbReference>
<organism evidence="5">
    <name type="scientific">Psilocybe cubensis</name>
    <name type="common">Psychedelic mushroom</name>
    <name type="synonym">Stropharia cubensis</name>
    <dbReference type="NCBI Taxonomy" id="181762"/>
    <lineage>
        <taxon>Eukaryota</taxon>
        <taxon>Fungi</taxon>
        <taxon>Dikarya</taxon>
        <taxon>Basidiomycota</taxon>
        <taxon>Agaricomycotina</taxon>
        <taxon>Agaricomycetes</taxon>
        <taxon>Agaricomycetidae</taxon>
        <taxon>Agaricales</taxon>
        <taxon>Agaricineae</taxon>
        <taxon>Strophariaceae</taxon>
        <taxon>Psilocybe</taxon>
    </lineage>
</organism>